<dbReference type="AlphaFoldDB" id="A0A127JU38"/>
<reference evidence="2 3" key="1">
    <citation type="journal article" date="2014" name="Int. J. Syst. Evol. Microbiol.">
        <title>Ramlibacter solisilvae sp. nov., isolated from forest soil, and emended description of the genus Ramlibacter.</title>
        <authorList>
            <person name="Lee H.J."/>
            <person name="Lee S.H."/>
            <person name="Lee S.S."/>
            <person name="Lee J.S."/>
            <person name="Kim Y."/>
            <person name="Kim S.C."/>
            <person name="Jeon C.O."/>
        </authorList>
    </citation>
    <scope>NUCLEOTIDE SEQUENCE [LARGE SCALE GENOMIC DNA]</scope>
    <source>
        <strain evidence="2 3">5-10</strain>
    </source>
</reference>
<evidence type="ECO:0000313" key="3">
    <source>
        <dbReference type="Proteomes" id="UP000070433"/>
    </source>
</evidence>
<gene>
    <name evidence="2" type="ORF">UC35_11680</name>
</gene>
<dbReference type="RefSeq" id="WP_061499634.1">
    <property type="nucleotide sequence ID" value="NZ_CP010951.1"/>
</dbReference>
<feature type="transmembrane region" description="Helical" evidence="1">
    <location>
        <begin position="21"/>
        <end position="44"/>
    </location>
</feature>
<keyword evidence="3" id="KW-1185">Reference proteome</keyword>
<dbReference type="InterPro" id="IPR007690">
    <property type="entry name" value="T2SS_GspM"/>
</dbReference>
<dbReference type="Pfam" id="PF04612">
    <property type="entry name" value="T2SSM"/>
    <property type="match status" value="1"/>
</dbReference>
<keyword evidence="1" id="KW-0472">Membrane</keyword>
<dbReference type="GO" id="GO:0015627">
    <property type="term" value="C:type II protein secretion system complex"/>
    <property type="evidence" value="ECO:0007669"/>
    <property type="project" value="InterPro"/>
</dbReference>
<sequence>MNARLQALRRRWAALAKREKTMVVAAATVVGVALLWMLAVGPALSTLRTADAQRRTLDAQLQRMIALQAQAQSLQAQPKQNHDEAVRQLEAAVRQGLGASGRMAIQGERATITLTGAAPDALAQWLAQARLNARAIPAEAHLVRNAGGAWDGSLVLTLPSK</sequence>
<accession>A0A127JU38</accession>
<protein>
    <submittedName>
        <fullName evidence="2">General secretion pathway protein GspM</fullName>
    </submittedName>
</protein>
<name>A0A127JU38_9BURK</name>
<dbReference type="Proteomes" id="UP000070433">
    <property type="component" value="Chromosome"/>
</dbReference>
<dbReference type="GO" id="GO:0015628">
    <property type="term" value="P:protein secretion by the type II secretion system"/>
    <property type="evidence" value="ECO:0007669"/>
    <property type="project" value="InterPro"/>
</dbReference>
<keyword evidence="1" id="KW-0812">Transmembrane</keyword>
<proteinExistence type="predicted"/>
<keyword evidence="1" id="KW-1133">Transmembrane helix</keyword>
<evidence type="ECO:0000256" key="1">
    <source>
        <dbReference type="SAM" id="Phobius"/>
    </source>
</evidence>
<organism evidence="2 3">
    <name type="scientific">Ramlibacter tataouinensis</name>
    <dbReference type="NCBI Taxonomy" id="94132"/>
    <lineage>
        <taxon>Bacteria</taxon>
        <taxon>Pseudomonadati</taxon>
        <taxon>Pseudomonadota</taxon>
        <taxon>Betaproteobacteria</taxon>
        <taxon>Burkholderiales</taxon>
        <taxon>Comamonadaceae</taxon>
        <taxon>Ramlibacter</taxon>
    </lineage>
</organism>
<evidence type="ECO:0000313" key="2">
    <source>
        <dbReference type="EMBL" id="AMO23435.1"/>
    </source>
</evidence>
<dbReference type="EMBL" id="CP010951">
    <property type="protein sequence ID" value="AMO23435.1"/>
    <property type="molecule type" value="Genomic_DNA"/>
</dbReference>